<evidence type="ECO:0000256" key="11">
    <source>
        <dbReference type="ARBA" id="ARBA00029855"/>
    </source>
</evidence>
<name>A0A3Q4GN11_NEOBR</name>
<dbReference type="PANTHER" id="PTHR19325">
    <property type="entry name" value="COMPLEMENT COMPONENT-RELATED SUSHI DOMAIN-CONTAINING"/>
    <property type="match status" value="1"/>
</dbReference>
<evidence type="ECO:0000313" key="16">
    <source>
        <dbReference type="Ensembl" id="ENSNBRP00000004722.1"/>
    </source>
</evidence>
<dbReference type="OMA" id="TFAVMRQ"/>
<proteinExistence type="predicted"/>
<dbReference type="GO" id="GO:0008201">
    <property type="term" value="F:heparin binding"/>
    <property type="evidence" value="ECO:0007669"/>
    <property type="project" value="UniProtKB-KW"/>
</dbReference>
<keyword evidence="4" id="KW-0964">Secreted</keyword>
<evidence type="ECO:0000256" key="4">
    <source>
        <dbReference type="ARBA" id="ARBA00022525"/>
    </source>
</evidence>
<accession>A0A3Q4GN11</accession>
<keyword evidence="10" id="KW-0325">Glycoprotein</keyword>
<evidence type="ECO:0000256" key="10">
    <source>
        <dbReference type="ARBA" id="ARBA00023180"/>
    </source>
</evidence>
<dbReference type="OrthoDB" id="6103690at2759"/>
<evidence type="ECO:0000313" key="17">
    <source>
        <dbReference type="Proteomes" id="UP000261580"/>
    </source>
</evidence>
<evidence type="ECO:0000256" key="13">
    <source>
        <dbReference type="PROSITE-ProRule" id="PRU00302"/>
    </source>
</evidence>
<dbReference type="Pfam" id="PF09014">
    <property type="entry name" value="Sushi_2"/>
    <property type="match status" value="1"/>
</dbReference>
<dbReference type="PANTHER" id="PTHR19325:SF549">
    <property type="entry name" value="BETA-2-GLYCOPROTEIN 1"/>
    <property type="match status" value="1"/>
</dbReference>
<dbReference type="InterPro" id="IPR035976">
    <property type="entry name" value="Sushi/SCR/CCP_sf"/>
</dbReference>
<feature type="domain" description="Sushi" evidence="15">
    <location>
        <begin position="23"/>
        <end position="84"/>
    </location>
</feature>
<dbReference type="GeneTree" id="ENSGT00940000157228"/>
<dbReference type="InterPro" id="IPR000436">
    <property type="entry name" value="Sushi_SCR_CCP_dom"/>
</dbReference>
<keyword evidence="8" id="KW-0677">Repeat</keyword>
<evidence type="ECO:0000256" key="14">
    <source>
        <dbReference type="SAM" id="SignalP"/>
    </source>
</evidence>
<reference evidence="16" key="1">
    <citation type="submission" date="2025-08" db="UniProtKB">
        <authorList>
            <consortium name="Ensembl"/>
        </authorList>
    </citation>
    <scope>IDENTIFICATION</scope>
</reference>
<comment type="caution">
    <text evidence="13">Lacks conserved residue(s) required for the propagation of feature annotation.</text>
</comment>
<evidence type="ECO:0000256" key="1">
    <source>
        <dbReference type="ARBA" id="ARBA00003651"/>
    </source>
</evidence>
<dbReference type="AlphaFoldDB" id="A0A3Q4GN11"/>
<dbReference type="Gene3D" id="2.10.70.10">
    <property type="entry name" value="Complement Module, domain 1"/>
    <property type="match status" value="5"/>
</dbReference>
<dbReference type="Ensembl" id="ENSNBRT00000004862.1">
    <property type="protein sequence ID" value="ENSNBRP00000004722.1"/>
    <property type="gene ID" value="ENSNBRG00000003759.1"/>
</dbReference>
<dbReference type="Proteomes" id="UP000261580">
    <property type="component" value="Unassembled WGS sequence"/>
</dbReference>
<evidence type="ECO:0000256" key="3">
    <source>
        <dbReference type="ARBA" id="ARBA00020104"/>
    </source>
</evidence>
<dbReference type="SUPFAM" id="SSF57535">
    <property type="entry name" value="Complement control module/SCR domain"/>
    <property type="match status" value="5"/>
</dbReference>
<sequence length="366" mass="40179">MSPALALLLLSQVALYTTVTSVKVCSRPPTTDGIDSSTLKRVYEVGEELTLTCEQGYLPSRTPSARITCTATGEWTQANLACSPKMCQIPRSLQPFAKGRTEVPFKSVLNFTCDDGYVLIGSNESRCLHDNTWSHQPPLCKAVNCPPPKPPSDGRIVHDKPLTATTTKYGQAWTYECNPPKAPSYERGSCMANGGVTEPPVCRNVSCPIPTNIPNGIITFAVMRQHGYKEKVRYACSEHYVLEGRDEIQCQNTGNWSSKPVCRAPCTVGIKRGRIFYNGKKIWIGDLKPNRILHGEHVAFYCLNKTDKCGYPVATTCNDGNLPIPGCFEEPGRMDYSLRPKTLPSEITMCASPPLPSSPGNVTITR</sequence>
<comment type="subcellular location">
    <subcellularLocation>
        <location evidence="2">Secreted</location>
    </subcellularLocation>
</comment>
<evidence type="ECO:0000256" key="7">
    <source>
        <dbReference type="ARBA" id="ARBA00022729"/>
    </source>
</evidence>
<evidence type="ECO:0000256" key="6">
    <source>
        <dbReference type="ARBA" id="ARBA00022674"/>
    </source>
</evidence>
<feature type="domain" description="Sushi" evidence="15">
    <location>
        <begin position="85"/>
        <end position="142"/>
    </location>
</feature>
<evidence type="ECO:0000256" key="12">
    <source>
        <dbReference type="ARBA" id="ARBA00033414"/>
    </source>
</evidence>
<dbReference type="PROSITE" id="PS50923">
    <property type="entry name" value="SUSHI"/>
    <property type="match status" value="3"/>
</dbReference>
<keyword evidence="9 13" id="KW-1015">Disulfide bond</keyword>
<dbReference type="Bgee" id="ENSNBRG00000003759">
    <property type="expression patterns" value="Expressed in liver and 2 other cell types or tissues"/>
</dbReference>
<evidence type="ECO:0000256" key="5">
    <source>
        <dbReference type="ARBA" id="ARBA00022659"/>
    </source>
</evidence>
<evidence type="ECO:0000256" key="9">
    <source>
        <dbReference type="ARBA" id="ARBA00023157"/>
    </source>
</evidence>
<evidence type="ECO:0000256" key="8">
    <source>
        <dbReference type="ARBA" id="ARBA00022737"/>
    </source>
</evidence>
<evidence type="ECO:0000259" key="15">
    <source>
        <dbReference type="PROSITE" id="PS50923"/>
    </source>
</evidence>
<feature type="chain" id="PRO_5018611484" description="Beta-2-glycoprotein 1" evidence="14">
    <location>
        <begin position="22"/>
        <end position="366"/>
    </location>
</feature>
<dbReference type="CDD" id="cd00033">
    <property type="entry name" value="CCP"/>
    <property type="match status" value="3"/>
</dbReference>
<dbReference type="InterPro" id="IPR050350">
    <property type="entry name" value="Compl-Cell_Adhes-Reg"/>
</dbReference>
<keyword evidence="17" id="KW-1185">Reference proteome</keyword>
<dbReference type="InterPro" id="IPR015104">
    <property type="entry name" value="Sushi_2"/>
</dbReference>
<feature type="disulfide bond" evidence="13">
    <location>
        <begin position="113"/>
        <end position="140"/>
    </location>
</feature>
<keyword evidence="6" id="KW-0358">Heparin-binding</keyword>
<dbReference type="SMART" id="SM00032">
    <property type="entry name" value="CCP"/>
    <property type="match status" value="4"/>
</dbReference>
<keyword evidence="7 14" id="KW-0732">Signal</keyword>
<organism evidence="16 17">
    <name type="scientific">Neolamprologus brichardi</name>
    <name type="common">Fairy cichlid</name>
    <name type="synonym">Lamprologus brichardi</name>
    <dbReference type="NCBI Taxonomy" id="32507"/>
    <lineage>
        <taxon>Eukaryota</taxon>
        <taxon>Metazoa</taxon>
        <taxon>Chordata</taxon>
        <taxon>Craniata</taxon>
        <taxon>Vertebrata</taxon>
        <taxon>Euteleostomi</taxon>
        <taxon>Actinopterygii</taxon>
        <taxon>Neopterygii</taxon>
        <taxon>Teleostei</taxon>
        <taxon>Neoteleostei</taxon>
        <taxon>Acanthomorphata</taxon>
        <taxon>Ovalentaria</taxon>
        <taxon>Cichlomorphae</taxon>
        <taxon>Cichliformes</taxon>
        <taxon>Cichlidae</taxon>
        <taxon>African cichlids</taxon>
        <taxon>Pseudocrenilabrinae</taxon>
        <taxon>Lamprologini</taxon>
        <taxon>Neolamprologus</taxon>
    </lineage>
</organism>
<feature type="domain" description="Sushi" evidence="15">
    <location>
        <begin position="205"/>
        <end position="264"/>
    </location>
</feature>
<protein>
    <recommendedName>
        <fullName evidence="3">Beta-2-glycoprotein 1</fullName>
    </recommendedName>
    <alternativeName>
        <fullName evidence="11">Apolipoprotein H</fullName>
    </alternativeName>
    <alternativeName>
        <fullName evidence="12">Beta-2-glycoprotein I</fullName>
    </alternativeName>
</protein>
<reference evidence="16" key="2">
    <citation type="submission" date="2025-09" db="UniProtKB">
        <authorList>
            <consortium name="Ensembl"/>
        </authorList>
    </citation>
    <scope>IDENTIFICATION</scope>
</reference>
<comment type="function">
    <text evidence="1">Binds to various kinds of negatively charged substances such as heparin, phospholipids, and dextran sulfate. May prevent activation of the intrinsic blood coagulation cascade by binding to phospholipids on the surface of damaged cells.</text>
</comment>
<feature type="signal peptide" evidence="14">
    <location>
        <begin position="1"/>
        <end position="21"/>
    </location>
</feature>
<dbReference type="GeneID" id="102782324"/>
<keyword evidence="5 13" id="KW-0768">Sushi</keyword>
<dbReference type="RefSeq" id="XP_006787579.1">
    <property type="nucleotide sequence ID" value="XM_006787516.1"/>
</dbReference>
<feature type="disulfide bond" evidence="13">
    <location>
        <begin position="207"/>
        <end position="250"/>
    </location>
</feature>
<dbReference type="STRING" id="32507.ENSNBRP00000004722"/>
<dbReference type="GO" id="GO:0005576">
    <property type="term" value="C:extracellular region"/>
    <property type="evidence" value="ECO:0007669"/>
    <property type="project" value="UniProtKB-SubCell"/>
</dbReference>
<evidence type="ECO:0000256" key="2">
    <source>
        <dbReference type="ARBA" id="ARBA00004613"/>
    </source>
</evidence>
<dbReference type="Pfam" id="PF00084">
    <property type="entry name" value="Sushi"/>
    <property type="match status" value="3"/>
</dbReference>